<accession>A0A7S0E0K0</accession>
<dbReference type="PANTHER" id="PTHR31551:SF1">
    <property type="entry name" value="COILED-COIL DOMAIN-CONTAINING PROTEIN 12"/>
    <property type="match status" value="1"/>
</dbReference>
<evidence type="ECO:0008006" key="4">
    <source>
        <dbReference type="Google" id="ProtNLM"/>
    </source>
</evidence>
<name>A0A7S0E0K0_9CRYP</name>
<protein>
    <recommendedName>
        <fullName evidence="4">Coiled-coil domain-containing protein 12</fullName>
    </recommendedName>
</protein>
<dbReference type="GO" id="GO:0071014">
    <property type="term" value="C:post-mRNA release spliceosomal complex"/>
    <property type="evidence" value="ECO:0007669"/>
    <property type="project" value="TreeGrafter"/>
</dbReference>
<sequence length="140" mass="15912">MEDAEARARRLRELKERAKRARESGDNEDEAPKIKFRNYQPKSDEFKTAVVQPVKVSVEKELEQVGAAQQTDEIQLDVAPKKPNWDLKQHIQKKLEKLERRTQQAIIEMIKDRVAKSQGEADSTESSGRMLAAAVAGRVS</sequence>
<gene>
    <name evidence="3" type="ORF">HPHI1048_LOCUS2726</name>
</gene>
<feature type="coiled-coil region" evidence="1">
    <location>
        <begin position="1"/>
        <end position="31"/>
    </location>
</feature>
<dbReference type="EMBL" id="HBEO01003809">
    <property type="protein sequence ID" value="CAD8469925.1"/>
    <property type="molecule type" value="Transcribed_RNA"/>
</dbReference>
<dbReference type="InterPro" id="IPR013169">
    <property type="entry name" value="mRNA_splic_Cwf18-like"/>
</dbReference>
<dbReference type="AlphaFoldDB" id="A0A7S0E0K0"/>
<dbReference type="PANTHER" id="PTHR31551">
    <property type="entry name" value="PRE-MRNA-SPLICING FACTOR CWF18"/>
    <property type="match status" value="1"/>
</dbReference>
<evidence type="ECO:0000256" key="2">
    <source>
        <dbReference type="SAM" id="MobiDB-lite"/>
    </source>
</evidence>
<dbReference type="Pfam" id="PF08315">
    <property type="entry name" value="cwf18"/>
    <property type="match status" value="1"/>
</dbReference>
<reference evidence="3" key="1">
    <citation type="submission" date="2021-01" db="EMBL/GenBank/DDBJ databases">
        <authorList>
            <person name="Corre E."/>
            <person name="Pelletier E."/>
            <person name="Niang G."/>
            <person name="Scheremetjew M."/>
            <person name="Finn R."/>
            <person name="Kale V."/>
            <person name="Holt S."/>
            <person name="Cochrane G."/>
            <person name="Meng A."/>
            <person name="Brown T."/>
            <person name="Cohen L."/>
        </authorList>
    </citation>
    <scope>NUCLEOTIDE SEQUENCE</scope>
    <source>
        <strain evidence="3">CCMP325</strain>
    </source>
</reference>
<evidence type="ECO:0000313" key="3">
    <source>
        <dbReference type="EMBL" id="CAD8469925.1"/>
    </source>
</evidence>
<keyword evidence="1" id="KW-0175">Coiled coil</keyword>
<dbReference type="GO" id="GO:0005684">
    <property type="term" value="C:U2-type spliceosomal complex"/>
    <property type="evidence" value="ECO:0007669"/>
    <property type="project" value="TreeGrafter"/>
</dbReference>
<proteinExistence type="predicted"/>
<evidence type="ECO:0000256" key="1">
    <source>
        <dbReference type="SAM" id="Coils"/>
    </source>
</evidence>
<feature type="region of interest" description="Disordered" evidence="2">
    <location>
        <begin position="115"/>
        <end position="140"/>
    </location>
</feature>
<organism evidence="3">
    <name type="scientific">Hanusia phi</name>
    <dbReference type="NCBI Taxonomy" id="3032"/>
    <lineage>
        <taxon>Eukaryota</taxon>
        <taxon>Cryptophyceae</taxon>
        <taxon>Pyrenomonadales</taxon>
        <taxon>Geminigeraceae</taxon>
        <taxon>Hanusia</taxon>
    </lineage>
</organism>